<name>A0A1B0BYN7_9MUSC</name>
<protein>
    <submittedName>
        <fullName evidence="1">Uncharacterized protein</fullName>
    </submittedName>
</protein>
<keyword evidence="2" id="KW-1185">Reference proteome</keyword>
<evidence type="ECO:0000313" key="1">
    <source>
        <dbReference type="EnsemblMetazoa" id="GPPI044394-PA"/>
    </source>
</evidence>
<sequence>MVEQLDSLNSKFSIYHALFNSCEYLSFSCRHPGQFFKLPDVSAGQLRPYLLDNSTVVSSALSVDSHDESMHSAIYSGLNGLNVSGVLPSALAKSVDDVMNERDYRLGPITIESLSVSKSESSFANTCTFVTSAGVETLTVSSLTKCTVGCPAKEVLRQTLPGMASNGGAGSISVSKSPRNVDDVSKARIQQFLENKNIELHLPTTNNPSVLLL</sequence>
<dbReference type="EnsemblMetazoa" id="GPPI044394-RA">
    <property type="protein sequence ID" value="GPPI044394-PA"/>
    <property type="gene ID" value="GPPI044394"/>
</dbReference>
<dbReference type="VEuPathDB" id="VectorBase:GPPI044394"/>
<reference evidence="2" key="1">
    <citation type="submission" date="2015-01" db="EMBL/GenBank/DDBJ databases">
        <authorList>
            <person name="Aksoy S."/>
            <person name="Warren W."/>
            <person name="Wilson R.K."/>
        </authorList>
    </citation>
    <scope>NUCLEOTIDE SEQUENCE [LARGE SCALE GENOMIC DNA]</scope>
    <source>
        <strain evidence="2">IAEA</strain>
    </source>
</reference>
<proteinExistence type="predicted"/>
<organism evidence="1 2">
    <name type="scientific">Glossina palpalis gambiensis</name>
    <dbReference type="NCBI Taxonomy" id="67801"/>
    <lineage>
        <taxon>Eukaryota</taxon>
        <taxon>Metazoa</taxon>
        <taxon>Ecdysozoa</taxon>
        <taxon>Arthropoda</taxon>
        <taxon>Hexapoda</taxon>
        <taxon>Insecta</taxon>
        <taxon>Pterygota</taxon>
        <taxon>Neoptera</taxon>
        <taxon>Endopterygota</taxon>
        <taxon>Diptera</taxon>
        <taxon>Brachycera</taxon>
        <taxon>Muscomorpha</taxon>
        <taxon>Hippoboscoidea</taxon>
        <taxon>Glossinidae</taxon>
        <taxon>Glossina</taxon>
    </lineage>
</organism>
<accession>A0A1B0BYN7</accession>
<dbReference type="Proteomes" id="UP000092460">
    <property type="component" value="Unassembled WGS sequence"/>
</dbReference>
<dbReference type="EMBL" id="JXJN01022736">
    <property type="status" value="NOT_ANNOTATED_CDS"/>
    <property type="molecule type" value="Genomic_DNA"/>
</dbReference>
<evidence type="ECO:0000313" key="2">
    <source>
        <dbReference type="Proteomes" id="UP000092460"/>
    </source>
</evidence>
<dbReference type="AlphaFoldDB" id="A0A1B0BYN7"/>
<reference evidence="1" key="2">
    <citation type="submission" date="2020-05" db="UniProtKB">
        <authorList>
            <consortium name="EnsemblMetazoa"/>
        </authorList>
    </citation>
    <scope>IDENTIFICATION</scope>
    <source>
        <strain evidence="1">IAEA</strain>
    </source>
</reference>